<keyword evidence="2" id="KW-1185">Reference proteome</keyword>
<evidence type="ECO:0000313" key="1">
    <source>
        <dbReference type="EMBL" id="KNC70386.1"/>
    </source>
</evidence>
<dbReference type="AlphaFoldDB" id="A0A0L0F140"/>
<sequence>ETYRGYVTVKALEGQQPVNVRIGCVVDLLTHEGDVLQEHAPRASFHTSEISETRQCPPKIDVHTSTILLGCGFVWEIDSVG</sequence>
<gene>
    <name evidence="1" type="ORF">SARC_17089</name>
</gene>
<feature type="non-terminal residue" evidence="1">
    <location>
        <position position="1"/>
    </location>
</feature>
<reference evidence="1 2" key="1">
    <citation type="submission" date="2011-02" db="EMBL/GenBank/DDBJ databases">
        <title>The Genome Sequence of Sphaeroforma arctica JP610.</title>
        <authorList>
            <consortium name="The Broad Institute Genome Sequencing Platform"/>
            <person name="Russ C."/>
            <person name="Cuomo C."/>
            <person name="Young S.K."/>
            <person name="Zeng Q."/>
            <person name="Gargeya S."/>
            <person name="Alvarado L."/>
            <person name="Berlin A."/>
            <person name="Chapman S.B."/>
            <person name="Chen Z."/>
            <person name="Freedman E."/>
            <person name="Gellesch M."/>
            <person name="Goldberg J."/>
            <person name="Griggs A."/>
            <person name="Gujja S."/>
            <person name="Heilman E."/>
            <person name="Heiman D."/>
            <person name="Howarth C."/>
            <person name="Mehta T."/>
            <person name="Neiman D."/>
            <person name="Pearson M."/>
            <person name="Roberts A."/>
            <person name="Saif S."/>
            <person name="Shea T."/>
            <person name="Shenoy N."/>
            <person name="Sisk P."/>
            <person name="Stolte C."/>
            <person name="Sykes S."/>
            <person name="White J."/>
            <person name="Yandava C."/>
            <person name="Burger G."/>
            <person name="Gray M.W."/>
            <person name="Holland P.W.H."/>
            <person name="King N."/>
            <person name="Lang F.B.F."/>
            <person name="Roger A.J."/>
            <person name="Ruiz-Trillo I."/>
            <person name="Haas B."/>
            <person name="Nusbaum C."/>
            <person name="Birren B."/>
        </authorList>
    </citation>
    <scope>NUCLEOTIDE SEQUENCE [LARGE SCALE GENOMIC DNA]</scope>
    <source>
        <strain evidence="1 2">JP610</strain>
    </source>
</reference>
<accession>A0A0L0F140</accession>
<dbReference type="EMBL" id="KQ251318">
    <property type="protein sequence ID" value="KNC70386.1"/>
    <property type="molecule type" value="Genomic_DNA"/>
</dbReference>
<evidence type="ECO:0000313" key="2">
    <source>
        <dbReference type="Proteomes" id="UP000054560"/>
    </source>
</evidence>
<dbReference type="GeneID" id="25917593"/>
<name>A0A0L0F140_9EUKA</name>
<dbReference type="RefSeq" id="XP_014144288.1">
    <property type="nucleotide sequence ID" value="XM_014288813.1"/>
</dbReference>
<protein>
    <submittedName>
        <fullName evidence="1">Uncharacterized protein</fullName>
    </submittedName>
</protein>
<proteinExistence type="predicted"/>
<dbReference type="Proteomes" id="UP000054560">
    <property type="component" value="Unassembled WGS sequence"/>
</dbReference>
<organism evidence="1 2">
    <name type="scientific">Sphaeroforma arctica JP610</name>
    <dbReference type="NCBI Taxonomy" id="667725"/>
    <lineage>
        <taxon>Eukaryota</taxon>
        <taxon>Ichthyosporea</taxon>
        <taxon>Ichthyophonida</taxon>
        <taxon>Sphaeroforma</taxon>
    </lineage>
</organism>